<accession>A0A9D4AIT9</accession>
<comment type="caution">
    <text evidence="1">The sequence shown here is derived from an EMBL/GenBank/DDBJ whole genome shotgun (WGS) entry which is preliminary data.</text>
</comment>
<dbReference type="Proteomes" id="UP000828251">
    <property type="component" value="Unassembled WGS sequence"/>
</dbReference>
<keyword evidence="2" id="KW-1185">Reference proteome</keyword>
<dbReference type="EMBL" id="JAIQCV010000002">
    <property type="protein sequence ID" value="KAH1122103.1"/>
    <property type="molecule type" value="Genomic_DNA"/>
</dbReference>
<dbReference type="AlphaFoldDB" id="A0A9D4AIT9"/>
<gene>
    <name evidence="1" type="ORF">J1N35_005263</name>
</gene>
<evidence type="ECO:0000313" key="2">
    <source>
        <dbReference type="Proteomes" id="UP000828251"/>
    </source>
</evidence>
<evidence type="ECO:0000313" key="1">
    <source>
        <dbReference type="EMBL" id="KAH1122103.1"/>
    </source>
</evidence>
<organism evidence="1 2">
    <name type="scientific">Gossypium stocksii</name>
    <dbReference type="NCBI Taxonomy" id="47602"/>
    <lineage>
        <taxon>Eukaryota</taxon>
        <taxon>Viridiplantae</taxon>
        <taxon>Streptophyta</taxon>
        <taxon>Embryophyta</taxon>
        <taxon>Tracheophyta</taxon>
        <taxon>Spermatophyta</taxon>
        <taxon>Magnoliopsida</taxon>
        <taxon>eudicotyledons</taxon>
        <taxon>Gunneridae</taxon>
        <taxon>Pentapetalae</taxon>
        <taxon>rosids</taxon>
        <taxon>malvids</taxon>
        <taxon>Malvales</taxon>
        <taxon>Malvaceae</taxon>
        <taxon>Malvoideae</taxon>
        <taxon>Gossypium</taxon>
    </lineage>
</organism>
<proteinExistence type="predicted"/>
<protein>
    <submittedName>
        <fullName evidence="1">Uncharacterized protein</fullName>
    </submittedName>
</protein>
<feature type="non-terminal residue" evidence="1">
    <location>
        <position position="1"/>
    </location>
</feature>
<dbReference type="OrthoDB" id="1114054at2759"/>
<name>A0A9D4AIT9_9ROSI</name>
<reference evidence="1 2" key="1">
    <citation type="journal article" date="2021" name="Plant Biotechnol. J.">
        <title>Multi-omics assisted identification of the key and species-specific regulatory components of drought-tolerant mechanisms in Gossypium stocksii.</title>
        <authorList>
            <person name="Yu D."/>
            <person name="Ke L."/>
            <person name="Zhang D."/>
            <person name="Wu Y."/>
            <person name="Sun Y."/>
            <person name="Mei J."/>
            <person name="Sun J."/>
            <person name="Sun Y."/>
        </authorList>
    </citation>
    <scope>NUCLEOTIDE SEQUENCE [LARGE SCALE GENOMIC DNA]</scope>
    <source>
        <strain evidence="2">cv. E1</strain>
        <tissue evidence="1">Leaf</tissue>
    </source>
</reference>
<sequence length="63" mass="7136">APSNANQDLIELPKGPMTRARTKQLQEALTALLLRIWDDNNVQDVQPNVEIHDKVQPNVEVYS</sequence>